<keyword evidence="2" id="KW-1185">Reference proteome</keyword>
<proteinExistence type="predicted"/>
<evidence type="ECO:0000313" key="2">
    <source>
        <dbReference type="Proteomes" id="UP000823399"/>
    </source>
</evidence>
<gene>
    <name evidence="1" type="ORF">F5147DRAFT_657121</name>
</gene>
<dbReference type="RefSeq" id="XP_041287608.1">
    <property type="nucleotide sequence ID" value="XM_041434208.1"/>
</dbReference>
<comment type="caution">
    <text evidence="1">The sequence shown here is derived from an EMBL/GenBank/DDBJ whole genome shotgun (WGS) entry which is preliminary data.</text>
</comment>
<protein>
    <submittedName>
        <fullName evidence="1">Uncharacterized protein</fullName>
    </submittedName>
</protein>
<dbReference type="EMBL" id="JABBWM010000078">
    <property type="protein sequence ID" value="KAG2094646.1"/>
    <property type="molecule type" value="Genomic_DNA"/>
</dbReference>
<dbReference type="GeneID" id="64696467"/>
<organism evidence="1 2">
    <name type="scientific">Suillus discolor</name>
    <dbReference type="NCBI Taxonomy" id="1912936"/>
    <lineage>
        <taxon>Eukaryota</taxon>
        <taxon>Fungi</taxon>
        <taxon>Dikarya</taxon>
        <taxon>Basidiomycota</taxon>
        <taxon>Agaricomycotina</taxon>
        <taxon>Agaricomycetes</taxon>
        <taxon>Agaricomycetidae</taxon>
        <taxon>Boletales</taxon>
        <taxon>Suillineae</taxon>
        <taxon>Suillaceae</taxon>
        <taxon>Suillus</taxon>
    </lineage>
</organism>
<dbReference type="Proteomes" id="UP000823399">
    <property type="component" value="Unassembled WGS sequence"/>
</dbReference>
<name>A0A9P7JPE0_9AGAM</name>
<evidence type="ECO:0000313" key="1">
    <source>
        <dbReference type="EMBL" id="KAG2094646.1"/>
    </source>
</evidence>
<sequence>MSKNLKGTEHSVVVFDILEPQGKGQIYSNPWMNCTSMGESLDMGFQPAGELDPRHAHDTMNSSSNMAVICPASTSGIDMSIENNPLDMGFSSLLAEDEHVVQRPLDMGFCRDPVHDVPAGSLDMQLWTLNQMIALWIWDSTHSNRMGTLWTWDSTHSNQMGTLWIWDSTHSNRTLGPWIRHPLDMGFNTLQPDNGPLDPGFNAIQLDEHPLDMDSVHSIWYIWISQCLNLLIVNPVDIQLDQKPLDMGFGTAALDPVHGLADGEPEPIGFVIQRAVGDLRLAIHWLEMDQAHSIMSPEEASVSQEVLQSAHELLLAFQLISIYRLST</sequence>
<reference evidence="1" key="1">
    <citation type="journal article" date="2020" name="New Phytol.">
        <title>Comparative genomics reveals dynamic genome evolution in host specialist ectomycorrhizal fungi.</title>
        <authorList>
            <person name="Lofgren L.A."/>
            <person name="Nguyen N.H."/>
            <person name="Vilgalys R."/>
            <person name="Ruytinx J."/>
            <person name="Liao H.L."/>
            <person name="Branco S."/>
            <person name="Kuo A."/>
            <person name="LaButti K."/>
            <person name="Lipzen A."/>
            <person name="Andreopoulos W."/>
            <person name="Pangilinan J."/>
            <person name="Riley R."/>
            <person name="Hundley H."/>
            <person name="Na H."/>
            <person name="Barry K."/>
            <person name="Grigoriev I.V."/>
            <person name="Stajich J.E."/>
            <person name="Kennedy P.G."/>
        </authorList>
    </citation>
    <scope>NUCLEOTIDE SEQUENCE</scope>
    <source>
        <strain evidence="1">FC423</strain>
    </source>
</reference>
<dbReference type="OrthoDB" id="2690577at2759"/>
<accession>A0A9P7JPE0</accession>
<dbReference type="AlphaFoldDB" id="A0A9P7JPE0"/>